<organism evidence="1">
    <name type="scientific">Athelia psychrophila</name>
    <dbReference type="NCBI Taxonomy" id="1759441"/>
    <lineage>
        <taxon>Eukaryota</taxon>
        <taxon>Fungi</taxon>
        <taxon>Dikarya</taxon>
        <taxon>Basidiomycota</taxon>
        <taxon>Agaricomycotina</taxon>
        <taxon>Agaricomycetes</taxon>
        <taxon>Agaricomycetidae</taxon>
        <taxon>Atheliales</taxon>
        <taxon>Atheliaceae</taxon>
        <taxon>Athelia</taxon>
    </lineage>
</organism>
<dbReference type="AlphaFoldDB" id="A0A166KUI3"/>
<proteinExistence type="predicted"/>
<evidence type="ECO:0000313" key="1">
    <source>
        <dbReference type="EMBL" id="KZP22264.1"/>
    </source>
</evidence>
<accession>A0A166KUI3</accession>
<gene>
    <name evidence="1" type="ORF">FIBSPDRAFT_489546</name>
</gene>
<sequence length="181" mass="19553">MEGAISQMFRGRLRGPEHMGLMDRGHNYFSQAVQMIAICSAVDLSNLDSLEKRRIFERVQTSIQTALDAVIVKKSEGGDSQDTKRAKLAEAVEALVANAEVLGLNAKEIKETVGTAKGKDDKTAKAWLPITRTLQIKENEPSGDPIKMTLVVGMAGLTTEAHDNIHTGNGCCIAWSDSALS</sequence>
<name>A0A166KUI3_9AGAM</name>
<dbReference type="EMBL" id="KV417541">
    <property type="protein sequence ID" value="KZP22264.1"/>
    <property type="molecule type" value="Genomic_DNA"/>
</dbReference>
<protein>
    <submittedName>
        <fullName evidence="1">Uncharacterized protein</fullName>
    </submittedName>
</protein>
<reference evidence="1" key="1">
    <citation type="journal article" date="2016" name="Mol. Biol. Evol.">
        <title>Comparative Genomics of Early-Diverging Mushroom-Forming Fungi Provides Insights into the Origins of Lignocellulose Decay Capabilities.</title>
        <authorList>
            <person name="Nagy L.G."/>
            <person name="Riley R."/>
            <person name="Tritt A."/>
            <person name="Adam C."/>
            <person name="Daum C."/>
            <person name="Floudas D."/>
            <person name="Sun H."/>
            <person name="Yadav J.S."/>
            <person name="Pangilinan J."/>
            <person name="Larsson K.H."/>
            <person name="Matsuura K."/>
            <person name="Barry K."/>
            <person name="Labutti K."/>
            <person name="Kuo R."/>
            <person name="Ohm R.A."/>
            <person name="Bhattacharya S.S."/>
            <person name="Shirouzu T."/>
            <person name="Yoshinaga Y."/>
            <person name="Martin F.M."/>
            <person name="Grigoriev I.V."/>
            <person name="Hibbett D.S."/>
        </authorList>
    </citation>
    <scope>NUCLEOTIDE SEQUENCE [LARGE SCALE GENOMIC DNA]</scope>
    <source>
        <strain evidence="1">CBS 109695</strain>
    </source>
</reference>